<evidence type="ECO:0000313" key="5">
    <source>
        <dbReference type="Proteomes" id="UP000294933"/>
    </source>
</evidence>
<dbReference type="PANTHER" id="PTHR31836:SF28">
    <property type="entry name" value="SRCR DOMAIN-CONTAINING PROTEIN-RELATED"/>
    <property type="match status" value="1"/>
</dbReference>
<accession>A0A4Y7QK08</accession>
<feature type="compositionally biased region" description="Low complexity" evidence="2">
    <location>
        <begin position="203"/>
        <end position="222"/>
    </location>
</feature>
<evidence type="ECO:0000256" key="1">
    <source>
        <dbReference type="ARBA" id="ARBA00022729"/>
    </source>
</evidence>
<protein>
    <recommendedName>
        <fullName evidence="6">RlpA-like protein double-psi beta-barrel domain-containing protein</fullName>
    </recommendedName>
</protein>
<evidence type="ECO:0000313" key="4">
    <source>
        <dbReference type="EMBL" id="TDL27551.1"/>
    </source>
</evidence>
<keyword evidence="5" id="KW-1185">Reference proteome</keyword>
<dbReference type="InterPro" id="IPR036908">
    <property type="entry name" value="RlpA-like_sf"/>
</dbReference>
<gene>
    <name evidence="4" type="ORF">BD410DRAFT_782657</name>
</gene>
<reference evidence="4 5" key="1">
    <citation type="submission" date="2018-06" db="EMBL/GenBank/DDBJ databases">
        <title>A transcriptomic atlas of mushroom development highlights an independent origin of complex multicellularity.</title>
        <authorList>
            <consortium name="DOE Joint Genome Institute"/>
            <person name="Krizsan K."/>
            <person name="Almasi E."/>
            <person name="Merenyi Z."/>
            <person name="Sahu N."/>
            <person name="Viragh M."/>
            <person name="Koszo T."/>
            <person name="Mondo S."/>
            <person name="Kiss B."/>
            <person name="Balint B."/>
            <person name="Kues U."/>
            <person name="Barry K."/>
            <person name="Hegedus J.C."/>
            <person name="Henrissat B."/>
            <person name="Johnson J."/>
            <person name="Lipzen A."/>
            <person name="Ohm R."/>
            <person name="Nagy I."/>
            <person name="Pangilinan J."/>
            <person name="Yan J."/>
            <person name="Xiong Y."/>
            <person name="Grigoriev I.V."/>
            <person name="Hibbett D.S."/>
            <person name="Nagy L.G."/>
        </authorList>
    </citation>
    <scope>NUCLEOTIDE SEQUENCE [LARGE SCALE GENOMIC DNA]</scope>
    <source>
        <strain evidence="4 5">SZMC22713</strain>
    </source>
</reference>
<dbReference type="Gene3D" id="2.40.40.10">
    <property type="entry name" value="RlpA-like domain"/>
    <property type="match status" value="1"/>
</dbReference>
<evidence type="ECO:0008006" key="6">
    <source>
        <dbReference type="Google" id="ProtNLM"/>
    </source>
</evidence>
<name>A0A4Y7QK08_9AGAM</name>
<feature type="compositionally biased region" description="Pro residues" evidence="2">
    <location>
        <begin position="153"/>
        <end position="176"/>
    </location>
</feature>
<dbReference type="STRING" id="50990.A0A4Y7QK08"/>
<organism evidence="4 5">
    <name type="scientific">Rickenella mellea</name>
    <dbReference type="NCBI Taxonomy" id="50990"/>
    <lineage>
        <taxon>Eukaryota</taxon>
        <taxon>Fungi</taxon>
        <taxon>Dikarya</taxon>
        <taxon>Basidiomycota</taxon>
        <taxon>Agaricomycotina</taxon>
        <taxon>Agaricomycetes</taxon>
        <taxon>Hymenochaetales</taxon>
        <taxon>Rickenellaceae</taxon>
        <taxon>Rickenella</taxon>
    </lineage>
</organism>
<dbReference type="EMBL" id="ML170159">
    <property type="protein sequence ID" value="TDL27551.1"/>
    <property type="molecule type" value="Genomic_DNA"/>
</dbReference>
<feature type="region of interest" description="Disordered" evidence="2">
    <location>
        <begin position="147"/>
        <end position="229"/>
    </location>
</feature>
<dbReference type="Proteomes" id="UP000294933">
    <property type="component" value="Unassembled WGS sequence"/>
</dbReference>
<dbReference type="PANTHER" id="PTHR31836">
    <property type="match status" value="1"/>
</dbReference>
<evidence type="ECO:0000256" key="3">
    <source>
        <dbReference type="SAM" id="SignalP"/>
    </source>
</evidence>
<keyword evidence="1 3" id="KW-0732">Signal</keyword>
<dbReference type="CDD" id="cd22191">
    <property type="entry name" value="DPBB_RlpA_EXP_N-like"/>
    <property type="match status" value="1"/>
</dbReference>
<dbReference type="AlphaFoldDB" id="A0A4Y7QK08"/>
<evidence type="ECO:0000256" key="2">
    <source>
        <dbReference type="SAM" id="MobiDB-lite"/>
    </source>
</evidence>
<sequence>MRFTTLVGVSLLTVTLPFTALAGSHDTLHRRHHDIAKRASGDVQLHKRFSNARFTFYDVGLGACGIYNKPSDFIVALNSAQFGGGYPGPNCFKEINICYNGKCTGAQITDECPGCPFGGLDLSRGLFDFFASEDLGVLYGSWTFGGGGGGGGDPPPAPKPKPKPTPHNDPPPPPPTTTHHKSTPPPPPPPKTTSSPPKEDAQPKTTSTKSDPTTTYTSTATPNLTQGAGAGLAEATGGVVQQGGPANNNNLLNSAVIGMGSLIVAGAKSNNN</sequence>
<dbReference type="VEuPathDB" id="FungiDB:BD410DRAFT_782657"/>
<dbReference type="InterPro" id="IPR051477">
    <property type="entry name" value="Expansin_CellWall"/>
</dbReference>
<dbReference type="OrthoDB" id="623670at2759"/>
<feature type="chain" id="PRO_5021420591" description="RlpA-like protein double-psi beta-barrel domain-containing protein" evidence="3">
    <location>
        <begin position="23"/>
        <end position="272"/>
    </location>
</feature>
<proteinExistence type="predicted"/>
<dbReference type="SUPFAM" id="SSF50685">
    <property type="entry name" value="Barwin-like endoglucanases"/>
    <property type="match status" value="1"/>
</dbReference>
<feature type="signal peptide" evidence="3">
    <location>
        <begin position="1"/>
        <end position="22"/>
    </location>
</feature>